<dbReference type="EMBL" id="BAAASZ010000020">
    <property type="protein sequence ID" value="GAA2440280.1"/>
    <property type="molecule type" value="Genomic_DNA"/>
</dbReference>
<accession>A0ABN3JX04</accession>
<keyword evidence="2" id="KW-1185">Reference proteome</keyword>
<name>A0ABN3JX04_9ACTN</name>
<gene>
    <name evidence="1" type="ORF">GCM10010405_24490</name>
</gene>
<evidence type="ECO:0000313" key="1">
    <source>
        <dbReference type="EMBL" id="GAA2440280.1"/>
    </source>
</evidence>
<dbReference type="RefSeq" id="WP_344322295.1">
    <property type="nucleotide sequence ID" value="NZ_BAAASZ010000020.1"/>
</dbReference>
<comment type="caution">
    <text evidence="1">The sequence shown here is derived from an EMBL/GenBank/DDBJ whole genome shotgun (WGS) entry which is preliminary data.</text>
</comment>
<dbReference type="Proteomes" id="UP001501638">
    <property type="component" value="Unassembled WGS sequence"/>
</dbReference>
<reference evidence="1 2" key="1">
    <citation type="journal article" date="2019" name="Int. J. Syst. Evol. Microbiol.">
        <title>The Global Catalogue of Microorganisms (GCM) 10K type strain sequencing project: providing services to taxonomists for standard genome sequencing and annotation.</title>
        <authorList>
            <consortium name="The Broad Institute Genomics Platform"/>
            <consortium name="The Broad Institute Genome Sequencing Center for Infectious Disease"/>
            <person name="Wu L."/>
            <person name="Ma J."/>
        </authorList>
    </citation>
    <scope>NUCLEOTIDE SEQUENCE [LARGE SCALE GENOMIC DNA]</scope>
    <source>
        <strain evidence="1 2">JCM 6305</strain>
    </source>
</reference>
<proteinExistence type="predicted"/>
<sequence length="219" mass="25425">MSSAGVRVALVLPTSWEWYFEPQRKHSIAGYAEKALKIAEKISPGSGVEVFLYGEPVNGEGTDVVRSRLEPGSLSEWVREWGVRPNARRRVFDEPVPSNRAEEHFGTGEQPWYGRPLPAVRAVNEWAAGTDGITFVIFWLDRKIETDDMLRFIAESGDARIFWQFFGESEEIYQTFWSRDSTSQRRVLPNVWFCFDEHWSRRSISRGFSQWREKVVEKT</sequence>
<protein>
    <submittedName>
        <fullName evidence="1">Uncharacterized protein</fullName>
    </submittedName>
</protein>
<organism evidence="1 2">
    <name type="scientific">Streptomyces macrosporus</name>
    <dbReference type="NCBI Taxonomy" id="44032"/>
    <lineage>
        <taxon>Bacteria</taxon>
        <taxon>Bacillati</taxon>
        <taxon>Actinomycetota</taxon>
        <taxon>Actinomycetes</taxon>
        <taxon>Kitasatosporales</taxon>
        <taxon>Streptomycetaceae</taxon>
        <taxon>Streptomyces</taxon>
    </lineage>
</organism>
<evidence type="ECO:0000313" key="2">
    <source>
        <dbReference type="Proteomes" id="UP001501638"/>
    </source>
</evidence>